<accession>A0ABZ0QM53</accession>
<dbReference type="SUPFAM" id="SSF51735">
    <property type="entry name" value="NAD(P)-binding Rossmann-fold domains"/>
    <property type="match status" value="1"/>
</dbReference>
<evidence type="ECO:0000313" key="2">
    <source>
        <dbReference type="EMBL" id="WPD18567.1"/>
    </source>
</evidence>
<dbReference type="Gene3D" id="3.40.50.720">
    <property type="entry name" value="NAD(P)-binding Rossmann-like Domain"/>
    <property type="match status" value="1"/>
</dbReference>
<dbReference type="PANTHER" id="PTHR43677">
    <property type="entry name" value="SHORT-CHAIN DEHYDROGENASE/REDUCTASE"/>
    <property type="match status" value="1"/>
</dbReference>
<keyword evidence="3" id="KW-1185">Reference proteome</keyword>
<dbReference type="InterPro" id="IPR020843">
    <property type="entry name" value="ER"/>
</dbReference>
<protein>
    <submittedName>
        <fullName evidence="2">NADPH:quinone oxidoreductase family protein</fullName>
        <ecNumber evidence="2">1.-.-.-</ecNumber>
    </submittedName>
</protein>
<gene>
    <name evidence="2" type="ORF">Q5761_09395</name>
</gene>
<dbReference type="SUPFAM" id="SSF50129">
    <property type="entry name" value="GroES-like"/>
    <property type="match status" value="1"/>
</dbReference>
<dbReference type="Gene3D" id="3.90.180.10">
    <property type="entry name" value="Medium-chain alcohol dehydrogenases, catalytic domain"/>
    <property type="match status" value="1"/>
</dbReference>
<dbReference type="EMBL" id="CP132508">
    <property type="protein sequence ID" value="WPD18567.1"/>
    <property type="molecule type" value="Genomic_DNA"/>
</dbReference>
<dbReference type="SMART" id="SM00829">
    <property type="entry name" value="PKS_ER"/>
    <property type="match status" value="1"/>
</dbReference>
<dbReference type="InterPro" id="IPR036291">
    <property type="entry name" value="NAD(P)-bd_dom_sf"/>
</dbReference>
<organism evidence="2 3">
    <name type="scientific">Thermaerobacter composti</name>
    <dbReference type="NCBI Taxonomy" id="554949"/>
    <lineage>
        <taxon>Bacteria</taxon>
        <taxon>Bacillati</taxon>
        <taxon>Bacillota</taxon>
        <taxon>Clostridia</taxon>
        <taxon>Eubacteriales</taxon>
        <taxon>Clostridiales Family XVII. Incertae Sedis</taxon>
        <taxon>Thermaerobacter</taxon>
    </lineage>
</organism>
<dbReference type="InterPro" id="IPR013154">
    <property type="entry name" value="ADH-like_N"/>
</dbReference>
<evidence type="ECO:0000313" key="3">
    <source>
        <dbReference type="Proteomes" id="UP001304683"/>
    </source>
</evidence>
<dbReference type="Pfam" id="PF00107">
    <property type="entry name" value="ADH_zinc_N"/>
    <property type="match status" value="1"/>
</dbReference>
<feature type="domain" description="Enoyl reductase (ER)" evidence="1">
    <location>
        <begin position="14"/>
        <end position="324"/>
    </location>
</feature>
<dbReference type="EC" id="1.-.-.-" evidence="2"/>
<dbReference type="Pfam" id="PF08240">
    <property type="entry name" value="ADH_N"/>
    <property type="match status" value="1"/>
</dbReference>
<keyword evidence="2" id="KW-0560">Oxidoreductase</keyword>
<name>A0ABZ0QM53_9FIRM</name>
<dbReference type="InterPro" id="IPR013149">
    <property type="entry name" value="ADH-like_C"/>
</dbReference>
<sequence>MRAWRVHRLGPPQEVLSLEEMPEPEVRPGTVKIRVEAAALNFLDILLCRGEYQERPPLPFTPGAEVAGTVVDAGPETSFRPGQRVVALPVLPDGGLAEFVVVLEDRVYPIPPAMPAADAAAMFITYHTAEYALHRRARLQPGEVLLVHAGAGGVGSAAIQLGAIAGARVVATAGGPEKVELCRRLGAALAIDYRRDDFVQVVKEHTSGRGADVVFDPVGGDVFDRSRRCIAPEGRILVVGFAGGRIPEIPANHVLVKNYSVLGIHWGYHARLAPGAVREAHERLLRLYAEGRIKPLIFRHFAFEEAITALNLLAGRQSWGKLVLVP</sequence>
<dbReference type="RefSeq" id="WP_318750390.1">
    <property type="nucleotide sequence ID" value="NZ_CP132508.1"/>
</dbReference>
<dbReference type="Proteomes" id="UP001304683">
    <property type="component" value="Chromosome"/>
</dbReference>
<proteinExistence type="predicted"/>
<reference evidence="2 3" key="1">
    <citation type="submission" date="2023-08" db="EMBL/GenBank/DDBJ databases">
        <title>Genome sequence of Thermaerobacter compostii strain Ins1, a spore-forming filamentous bacterium isolated from a deep geothermal reservoir.</title>
        <authorList>
            <person name="Bregnard D."/>
            <person name="Gonzalez D."/>
            <person name="Junier P."/>
        </authorList>
    </citation>
    <scope>NUCLEOTIDE SEQUENCE [LARGE SCALE GENOMIC DNA]</scope>
    <source>
        <strain evidence="2 3">Ins1</strain>
    </source>
</reference>
<dbReference type="InterPro" id="IPR011032">
    <property type="entry name" value="GroES-like_sf"/>
</dbReference>
<dbReference type="InterPro" id="IPR051397">
    <property type="entry name" value="Zn-ADH-like_protein"/>
</dbReference>
<dbReference type="GO" id="GO:0016491">
    <property type="term" value="F:oxidoreductase activity"/>
    <property type="evidence" value="ECO:0007669"/>
    <property type="project" value="UniProtKB-KW"/>
</dbReference>
<evidence type="ECO:0000259" key="1">
    <source>
        <dbReference type="SMART" id="SM00829"/>
    </source>
</evidence>
<dbReference type="PANTHER" id="PTHR43677:SF4">
    <property type="entry name" value="QUINONE OXIDOREDUCTASE-LIKE PROTEIN 2"/>
    <property type="match status" value="1"/>
</dbReference>
<dbReference type="CDD" id="cd08241">
    <property type="entry name" value="QOR1"/>
    <property type="match status" value="1"/>
</dbReference>